<evidence type="ECO:0000256" key="1">
    <source>
        <dbReference type="ARBA" id="ARBA00004123"/>
    </source>
</evidence>
<feature type="region of interest" description="Disordered" evidence="10">
    <location>
        <begin position="427"/>
        <end position="459"/>
    </location>
</feature>
<sequence>MRVAPQWLTRLNVPETCSPPTTKLLPTTILRPGVRWFCGLRRSPPTRSKMASGGLLFSSPARVRTARDESIVIISSSPEFPSIHDLLAKPAKKIALRSGSNAAPIPVHAIRTFTTAADLFRFSRVEGESLPDVHNTAIRRSPSPVRPTAKVVIELSPTVATATTLSGANPKRRQEVTTRRKKKDESSLETKRPAPVLGSAPTNAPVVPGEPPGKKSRPSKTIAGGQTVLLKGKVTKPAAREKAPRKRSEIVSKHFNPQPPPTKSTPKSGIEDEPLALEPAMRRRTDWTPPPSATPTCIPSSPTNQLYSPAAPGLQADKASQSGGFKNLHDTYGRKEERQLGETAGAPVTNDVLGKRKLVEMVSFTTDKSMTMQPSPTKPKAPKKKPRTITDLATAAYRVVEESDRPPSAEKSKQSSLLGYIGAGSAKTAVANRQPGKNTKLSKKPAKPRVSKKKAGPVTQVLLSPTSALSQVAKQDFVFGTASQLATEEDPELLRALHEAMKASNQPDGDPFARSPSPVRSDVAARKKAANKLWAAGARGENGSLVDIEFVDLTDSPALPRRRTFEAKSPKSPRKSPSSRAGKTQKAQKTQKKQSPKPHTRRPSSGSAAVDLSVSPPPMSHFFYTQDSSGDLWNIASEPLPEKPFGGIEPISIVDLDFDPPPSNQEHNQLLEHSQPKSTSKDQPDGPTRPKFELFTDAKLAKEVASYGFKAIKKRAAMIELLDRCWSSKNKTSLASELAEPGLSPTRPRGRPRKGSSAAAVPATGLPVAEAKRRGRPRKDVTVSSVKASKSKATAAAELIPTAPPSAAPVVSAPKRHKVVGPPLGLEIADSESEKEEDDDPFASSPMSLPDEQRMFSSPPDVDISIDEEADMSLLADTPTGQQKLLFRYISKAVTTAPRATDPENPSWHEKMLMYDPVILEDLTTWLNLGQLDRVGFDGEVAPGDVKRWCESKSICCLWRVNLHGQERKRF</sequence>
<evidence type="ECO:0000256" key="5">
    <source>
        <dbReference type="ARBA" id="ARBA00023172"/>
    </source>
</evidence>
<dbReference type="GO" id="GO:0006310">
    <property type="term" value="P:DNA recombination"/>
    <property type="evidence" value="ECO:0007669"/>
    <property type="project" value="UniProtKB-UniRule"/>
</dbReference>
<dbReference type="GO" id="GO:0017108">
    <property type="term" value="F:5'-flap endonuclease activity"/>
    <property type="evidence" value="ECO:0007669"/>
    <property type="project" value="InterPro"/>
</dbReference>
<feature type="compositionally biased region" description="Polar residues" evidence="10">
    <location>
        <begin position="664"/>
        <end position="678"/>
    </location>
</feature>
<gene>
    <name evidence="9" type="primary">SLX4</name>
    <name evidence="11" type="ORF">B0T24DRAFT_600647</name>
</gene>
<dbReference type="InterPro" id="IPR027784">
    <property type="entry name" value="Slx4_ascomycetes"/>
</dbReference>
<feature type="compositionally biased region" description="Acidic residues" evidence="10">
    <location>
        <begin position="829"/>
        <end position="841"/>
    </location>
</feature>
<reference evidence="11" key="2">
    <citation type="submission" date="2023-06" db="EMBL/GenBank/DDBJ databases">
        <authorList>
            <consortium name="Lawrence Berkeley National Laboratory"/>
            <person name="Haridas S."/>
            <person name="Hensen N."/>
            <person name="Bonometti L."/>
            <person name="Westerberg I."/>
            <person name="Brannstrom I.O."/>
            <person name="Guillou S."/>
            <person name="Cros-Aarteil S."/>
            <person name="Calhoun S."/>
            <person name="Kuo A."/>
            <person name="Mondo S."/>
            <person name="Pangilinan J."/>
            <person name="Riley R."/>
            <person name="Labutti K."/>
            <person name="Andreopoulos B."/>
            <person name="Lipzen A."/>
            <person name="Chen C."/>
            <person name="Yanf M."/>
            <person name="Daum C."/>
            <person name="Ng V."/>
            <person name="Clum A."/>
            <person name="Steindorff A."/>
            <person name="Ohm R."/>
            <person name="Martin F."/>
            <person name="Silar P."/>
            <person name="Natvig D."/>
            <person name="Lalanne C."/>
            <person name="Gautier V."/>
            <person name="Ament-Velasquez S.L."/>
            <person name="Kruys A."/>
            <person name="Hutchinson M.I."/>
            <person name="Powell A.J."/>
            <person name="Barry K."/>
            <person name="Miller A.N."/>
            <person name="Grigoriev I.V."/>
            <person name="Debuchy R."/>
            <person name="Gladieux P."/>
            <person name="Thoren M.H."/>
            <person name="Johannesson H."/>
        </authorList>
    </citation>
    <scope>NUCLEOTIDE SEQUENCE</scope>
    <source>
        <strain evidence="11">CBS 958.72</strain>
    </source>
</reference>
<comment type="subunit">
    <text evidence="9">Forms a heterodimer with SLX1.</text>
</comment>
<feature type="compositionally biased region" description="Low complexity" evidence="10">
    <location>
        <begin position="575"/>
        <end position="588"/>
    </location>
</feature>
<dbReference type="GO" id="GO:0006281">
    <property type="term" value="P:DNA repair"/>
    <property type="evidence" value="ECO:0007669"/>
    <property type="project" value="UniProtKB-UniRule"/>
</dbReference>
<feature type="region of interest" description="Disordered" evidence="10">
    <location>
        <begin position="162"/>
        <end position="389"/>
    </location>
</feature>
<evidence type="ECO:0000256" key="3">
    <source>
        <dbReference type="ARBA" id="ARBA00022553"/>
    </source>
</evidence>
<organism evidence="11 12">
    <name type="scientific">Lasiosphaeria ovina</name>
    <dbReference type="NCBI Taxonomy" id="92902"/>
    <lineage>
        <taxon>Eukaryota</taxon>
        <taxon>Fungi</taxon>
        <taxon>Dikarya</taxon>
        <taxon>Ascomycota</taxon>
        <taxon>Pezizomycotina</taxon>
        <taxon>Sordariomycetes</taxon>
        <taxon>Sordariomycetidae</taxon>
        <taxon>Sordariales</taxon>
        <taxon>Lasiosphaeriaceae</taxon>
        <taxon>Lasiosphaeria</taxon>
    </lineage>
</organism>
<dbReference type="Pfam" id="PF09494">
    <property type="entry name" value="Slx4"/>
    <property type="match status" value="1"/>
</dbReference>
<comment type="function">
    <text evidence="9">Regulatory subunit of the SLX1-SLX4 structure-specific endonuclease that resolves DNA secondary structures generated during DNA repair and recombination. Has endonuclease activity towards branched DNA substrates, introducing single-strand cuts in duplex DNA close to junctions with ss-DNA.</text>
</comment>
<proteinExistence type="inferred from homology"/>
<keyword evidence="6 9" id="KW-0234">DNA repair</keyword>
<feature type="region of interest" description="Disordered" evidence="10">
    <location>
        <begin position="499"/>
        <end position="616"/>
    </location>
</feature>
<dbReference type="EMBL" id="JAULSN010000001">
    <property type="protein sequence ID" value="KAK3382163.1"/>
    <property type="molecule type" value="Genomic_DNA"/>
</dbReference>
<evidence type="ECO:0000256" key="6">
    <source>
        <dbReference type="ARBA" id="ARBA00023204"/>
    </source>
</evidence>
<dbReference type="InterPro" id="IPR018574">
    <property type="entry name" value="Structure-sp_endonuc_su_Slx4"/>
</dbReference>
<feature type="compositionally biased region" description="Basic residues" evidence="10">
    <location>
        <begin position="589"/>
        <end position="602"/>
    </location>
</feature>
<protein>
    <recommendedName>
        <fullName evidence="8 9">Structure-specific endonuclease subunit SLX4</fullName>
    </recommendedName>
</protein>
<evidence type="ECO:0000256" key="2">
    <source>
        <dbReference type="ARBA" id="ARBA00006661"/>
    </source>
</evidence>
<evidence type="ECO:0000313" key="11">
    <source>
        <dbReference type="EMBL" id="KAK3382163.1"/>
    </source>
</evidence>
<dbReference type="Proteomes" id="UP001287356">
    <property type="component" value="Unassembled WGS sequence"/>
</dbReference>
<comment type="similarity">
    <text evidence="2 9">Belongs to the SLX4 family.</text>
</comment>
<dbReference type="GO" id="GO:0006260">
    <property type="term" value="P:DNA replication"/>
    <property type="evidence" value="ECO:0007669"/>
    <property type="project" value="InterPro"/>
</dbReference>
<keyword evidence="12" id="KW-1185">Reference proteome</keyword>
<feature type="compositionally biased region" description="Basic and acidic residues" evidence="10">
    <location>
        <begin position="679"/>
        <end position="694"/>
    </location>
</feature>
<feature type="compositionally biased region" description="Basic and acidic residues" evidence="10">
    <location>
        <begin position="172"/>
        <end position="192"/>
    </location>
</feature>
<feature type="compositionally biased region" description="Low complexity" evidence="10">
    <location>
        <begin position="782"/>
        <end position="794"/>
    </location>
</feature>
<keyword evidence="3 9" id="KW-0597">Phosphoprotein</keyword>
<comment type="caution">
    <text evidence="11">The sequence shown here is derived from an EMBL/GenBank/DDBJ whole genome shotgun (WGS) entry which is preliminary data.</text>
</comment>
<dbReference type="CDD" id="cd22999">
    <property type="entry name" value="SAP_SLX4"/>
    <property type="match status" value="1"/>
</dbReference>
<reference evidence="11" key="1">
    <citation type="journal article" date="2023" name="Mol. Phylogenet. Evol.">
        <title>Genome-scale phylogeny and comparative genomics of the fungal order Sordariales.</title>
        <authorList>
            <person name="Hensen N."/>
            <person name="Bonometti L."/>
            <person name="Westerberg I."/>
            <person name="Brannstrom I.O."/>
            <person name="Guillou S."/>
            <person name="Cros-Aarteil S."/>
            <person name="Calhoun S."/>
            <person name="Haridas S."/>
            <person name="Kuo A."/>
            <person name="Mondo S."/>
            <person name="Pangilinan J."/>
            <person name="Riley R."/>
            <person name="LaButti K."/>
            <person name="Andreopoulos B."/>
            <person name="Lipzen A."/>
            <person name="Chen C."/>
            <person name="Yan M."/>
            <person name="Daum C."/>
            <person name="Ng V."/>
            <person name="Clum A."/>
            <person name="Steindorff A."/>
            <person name="Ohm R.A."/>
            <person name="Martin F."/>
            <person name="Silar P."/>
            <person name="Natvig D.O."/>
            <person name="Lalanne C."/>
            <person name="Gautier V."/>
            <person name="Ament-Velasquez S.L."/>
            <person name="Kruys A."/>
            <person name="Hutchinson M.I."/>
            <person name="Powell A.J."/>
            <person name="Barry K."/>
            <person name="Miller A.N."/>
            <person name="Grigoriev I.V."/>
            <person name="Debuchy R."/>
            <person name="Gladieux P."/>
            <person name="Hiltunen Thoren M."/>
            <person name="Johannesson H."/>
        </authorList>
    </citation>
    <scope>NUCLEOTIDE SEQUENCE</scope>
    <source>
        <strain evidence="11">CBS 958.72</strain>
    </source>
</reference>
<feature type="compositionally biased region" description="Polar residues" evidence="10">
    <location>
        <begin position="294"/>
        <end position="307"/>
    </location>
</feature>
<evidence type="ECO:0000256" key="4">
    <source>
        <dbReference type="ARBA" id="ARBA00022763"/>
    </source>
</evidence>
<evidence type="ECO:0000256" key="7">
    <source>
        <dbReference type="ARBA" id="ARBA00023242"/>
    </source>
</evidence>
<keyword evidence="5 9" id="KW-0233">DNA recombination</keyword>
<name>A0AAE0TWM0_9PEZI</name>
<feature type="compositionally biased region" description="Basic residues" evidence="10">
    <location>
        <begin position="440"/>
        <end position="455"/>
    </location>
</feature>
<evidence type="ECO:0000256" key="8">
    <source>
        <dbReference type="ARBA" id="ARBA00029496"/>
    </source>
</evidence>
<feature type="region of interest" description="Disordered" evidence="10">
    <location>
        <begin position="731"/>
        <end position="794"/>
    </location>
</feature>
<evidence type="ECO:0000313" key="12">
    <source>
        <dbReference type="Proteomes" id="UP001287356"/>
    </source>
</evidence>
<feature type="region of interest" description="Disordered" evidence="10">
    <location>
        <begin position="828"/>
        <end position="857"/>
    </location>
</feature>
<evidence type="ECO:0000256" key="10">
    <source>
        <dbReference type="SAM" id="MobiDB-lite"/>
    </source>
</evidence>
<keyword evidence="7 9" id="KW-0539">Nucleus</keyword>
<feature type="compositionally biased region" description="Basic and acidic residues" evidence="10">
    <location>
        <begin position="238"/>
        <end position="252"/>
    </location>
</feature>
<feature type="region of interest" description="Disordered" evidence="10">
    <location>
        <begin position="644"/>
        <end position="694"/>
    </location>
</feature>
<comment type="PTM">
    <text evidence="9">Phosphorylated in response to DNA damage.</text>
</comment>
<feature type="compositionally biased region" description="Polar residues" evidence="10">
    <location>
        <begin position="363"/>
        <end position="373"/>
    </location>
</feature>
<comment type="subcellular location">
    <subcellularLocation>
        <location evidence="1 9">Nucleus</location>
    </subcellularLocation>
</comment>
<dbReference type="HAMAP" id="MF_03110">
    <property type="entry name" value="Endonuc_su_Slx4"/>
    <property type="match status" value="1"/>
</dbReference>
<keyword evidence="4 9" id="KW-0227">DNA damage</keyword>
<dbReference type="GO" id="GO:0033557">
    <property type="term" value="C:Slx1-Slx4 complex"/>
    <property type="evidence" value="ECO:0007669"/>
    <property type="project" value="UniProtKB-UniRule"/>
</dbReference>
<dbReference type="AlphaFoldDB" id="A0AAE0TWM0"/>
<accession>A0AAE0TWM0</accession>
<evidence type="ECO:0000256" key="9">
    <source>
        <dbReference type="HAMAP-Rule" id="MF_03110"/>
    </source>
</evidence>
<feature type="compositionally biased region" description="Basic and acidic residues" evidence="10">
    <location>
        <begin position="327"/>
        <end position="340"/>
    </location>
</feature>